<proteinExistence type="predicted"/>
<protein>
    <submittedName>
        <fullName evidence="1">Putative lipoprotein</fullName>
    </submittedName>
</protein>
<accession>A0A0K1PUG0</accession>
<reference evidence="1 2" key="1">
    <citation type="submission" date="2015-08" db="EMBL/GenBank/DDBJ databases">
        <authorList>
            <person name="Babu N.S."/>
            <person name="Beckwith C.J."/>
            <person name="Beseler K.G."/>
            <person name="Brison A."/>
            <person name="Carone J.V."/>
            <person name="Caskin T.P."/>
            <person name="Diamond M."/>
            <person name="Durham M.E."/>
            <person name="Foxe J.M."/>
            <person name="Go M."/>
            <person name="Henderson B.A."/>
            <person name="Jones I.B."/>
            <person name="McGettigan J.A."/>
            <person name="Micheletti S.J."/>
            <person name="Nasrallah M.E."/>
            <person name="Ortiz D."/>
            <person name="Piller C.R."/>
            <person name="Privatt S.R."/>
            <person name="Schneider S.L."/>
            <person name="Sharp S."/>
            <person name="Smith T.C."/>
            <person name="Stanton J.D."/>
            <person name="Ullery H.E."/>
            <person name="Wilson R.J."/>
            <person name="Serrano M.G."/>
            <person name="Buck G."/>
            <person name="Lee V."/>
            <person name="Wang Y."/>
            <person name="Carvalho R."/>
            <person name="Voegtly L."/>
            <person name="Shi R."/>
            <person name="Duckworth R."/>
            <person name="Johnson A."/>
            <person name="Loviza R."/>
            <person name="Walstead R."/>
            <person name="Shah Z."/>
            <person name="Kiflezghi M."/>
            <person name="Wade K."/>
            <person name="Ball S.L."/>
            <person name="Bradley K.W."/>
            <person name="Asai D.J."/>
            <person name="Bowman C.A."/>
            <person name="Russell D.A."/>
            <person name="Pope W.H."/>
            <person name="Jacobs-Sera D."/>
            <person name="Hendrix R.W."/>
            <person name="Hatfull G.F."/>
        </authorList>
    </citation>
    <scope>NUCLEOTIDE SEQUENCE [LARGE SCALE GENOMIC DNA]</scope>
    <source>
        <strain evidence="1 2">DSM 27648</strain>
    </source>
</reference>
<dbReference type="KEGG" id="llu:AKJ09_03842"/>
<dbReference type="OrthoDB" id="5500844at2"/>
<dbReference type="EMBL" id="CP012333">
    <property type="protein sequence ID" value="AKU97178.1"/>
    <property type="molecule type" value="Genomic_DNA"/>
</dbReference>
<keyword evidence="1" id="KW-0449">Lipoprotein</keyword>
<dbReference type="AlphaFoldDB" id="A0A0K1PUG0"/>
<sequence>MLFAAATGCAEPKVSLSTGPREYTESDYAQVLKRWTRDKSLVTLSELDTLLTVTSTFESWDFRWAYVVKYANDYRLTVEQRRTLLEKTLSETLDSHRFYVALYGTKPRWSDLTRANSAWIVRLIDEEGNETAPLSIELIERPGPLEIRYFPYTTVFRNVFRIKFPTTTPDGRATISPNARWFGLRFAGAEGNEELRWVLEDEPIKRTADGRDGRAATPVAR</sequence>
<keyword evidence="2" id="KW-1185">Reference proteome</keyword>
<dbReference type="Proteomes" id="UP000064967">
    <property type="component" value="Chromosome"/>
</dbReference>
<gene>
    <name evidence="1" type="ORF">AKJ09_03842</name>
</gene>
<organism evidence="1 2">
    <name type="scientific">Labilithrix luteola</name>
    <dbReference type="NCBI Taxonomy" id="1391654"/>
    <lineage>
        <taxon>Bacteria</taxon>
        <taxon>Pseudomonadati</taxon>
        <taxon>Myxococcota</taxon>
        <taxon>Polyangia</taxon>
        <taxon>Polyangiales</taxon>
        <taxon>Labilitrichaceae</taxon>
        <taxon>Labilithrix</taxon>
    </lineage>
</organism>
<evidence type="ECO:0000313" key="1">
    <source>
        <dbReference type="EMBL" id="AKU97178.1"/>
    </source>
</evidence>
<evidence type="ECO:0000313" key="2">
    <source>
        <dbReference type="Proteomes" id="UP000064967"/>
    </source>
</evidence>
<name>A0A0K1PUG0_9BACT</name>